<accession>A0A6L2JUN3</accession>
<feature type="domain" description="Reverse transcriptase Ty1/copia-type" evidence="1">
    <location>
        <begin position="372"/>
        <end position="498"/>
    </location>
</feature>
<protein>
    <submittedName>
        <fullName evidence="3">Putative reverse transcriptase, RNA-dependent DNA polymerase, Gag-polypeptide of LTR copia-type</fullName>
    </submittedName>
</protein>
<dbReference type="Pfam" id="PF13963">
    <property type="entry name" value="Transpos_assoc"/>
    <property type="match status" value="1"/>
</dbReference>
<dbReference type="GO" id="GO:0003964">
    <property type="term" value="F:RNA-directed DNA polymerase activity"/>
    <property type="evidence" value="ECO:0007669"/>
    <property type="project" value="UniProtKB-KW"/>
</dbReference>
<comment type="caution">
    <text evidence="3">The sequence shown here is derived from an EMBL/GenBank/DDBJ whole genome shotgun (WGS) entry which is preliminary data.</text>
</comment>
<proteinExistence type="predicted"/>
<evidence type="ECO:0000259" key="2">
    <source>
        <dbReference type="Pfam" id="PF13963"/>
    </source>
</evidence>
<keyword evidence="3" id="KW-0548">Nucleotidyltransferase</keyword>
<dbReference type="Pfam" id="PF07727">
    <property type="entry name" value="RVT_2"/>
    <property type="match status" value="1"/>
</dbReference>
<sequence>MTFSREWMYQIGTSDFYDGIEEFMKQADSFARSKGFVDGTVQCPCNSCKNLSWKGIEDAKYDLYRYGFVLNYYVWDKHGEQHSQRINCELPNRAKAVNLARNMVIDAAGSQFEDLIFEAPTPLEPSNPAAKRFFDLLSKADAPLYKGCKGHLTLSATSRMLNIKSDFNMSQTCYDRTNSADGLDKDTDDDSHVASSLSHKIITRTTLCFSNLVKPLEFMPSEVAAESSKRGRVEGLKMEVRPDVKSAYAIISSEDSHMIAYGSISESSQRSQASAFSANDLKAWRVLGLVDSLVVYITLMEIKGSDAAASEDSGSANHEDNINSINESNCPLFSLQNDHDASEPPNLRRSSRTSIFLKNYNDFVVESKDNFNTWELVELPKGRKAIGSKWVWKIKYKSNEEVERYKGRLVAKGFNQREGIDFDETFSHVVKIVTVRCLINLVVQNGWTLYQMDVNNAFLYGDLNETVYMSLPHGYFPKDETRVCKLNKSLYGLKQAPRQ</sequence>
<organism evidence="3">
    <name type="scientific">Tanacetum cinerariifolium</name>
    <name type="common">Dalmatian daisy</name>
    <name type="synonym">Chrysanthemum cinerariifolium</name>
    <dbReference type="NCBI Taxonomy" id="118510"/>
    <lineage>
        <taxon>Eukaryota</taxon>
        <taxon>Viridiplantae</taxon>
        <taxon>Streptophyta</taxon>
        <taxon>Embryophyta</taxon>
        <taxon>Tracheophyta</taxon>
        <taxon>Spermatophyta</taxon>
        <taxon>Magnoliopsida</taxon>
        <taxon>eudicotyledons</taxon>
        <taxon>Gunneridae</taxon>
        <taxon>Pentapetalae</taxon>
        <taxon>asterids</taxon>
        <taxon>campanulids</taxon>
        <taxon>Asterales</taxon>
        <taxon>Asteraceae</taxon>
        <taxon>Asteroideae</taxon>
        <taxon>Anthemideae</taxon>
        <taxon>Anthemidinae</taxon>
        <taxon>Tanacetum</taxon>
    </lineage>
</organism>
<reference evidence="3" key="1">
    <citation type="journal article" date="2019" name="Sci. Rep.">
        <title>Draft genome of Tanacetum cinerariifolium, the natural source of mosquito coil.</title>
        <authorList>
            <person name="Yamashiro T."/>
            <person name="Shiraishi A."/>
            <person name="Satake H."/>
            <person name="Nakayama K."/>
        </authorList>
    </citation>
    <scope>NUCLEOTIDE SEQUENCE</scope>
</reference>
<gene>
    <name evidence="3" type="ORF">Tci_012674</name>
</gene>
<dbReference type="SUPFAM" id="SSF56672">
    <property type="entry name" value="DNA/RNA polymerases"/>
    <property type="match status" value="1"/>
</dbReference>
<evidence type="ECO:0000259" key="1">
    <source>
        <dbReference type="Pfam" id="PF07727"/>
    </source>
</evidence>
<dbReference type="AlphaFoldDB" id="A0A6L2JUN3"/>
<keyword evidence="3" id="KW-0695">RNA-directed DNA polymerase</keyword>
<dbReference type="InterPro" id="IPR013103">
    <property type="entry name" value="RVT_2"/>
</dbReference>
<dbReference type="InterPro" id="IPR043502">
    <property type="entry name" value="DNA/RNA_pol_sf"/>
</dbReference>
<dbReference type="EMBL" id="BKCJ010001339">
    <property type="protein sequence ID" value="GEU40696.1"/>
    <property type="molecule type" value="Genomic_DNA"/>
</dbReference>
<feature type="domain" description="Transposase-associated" evidence="2">
    <location>
        <begin position="5"/>
        <end position="80"/>
    </location>
</feature>
<name>A0A6L2JUN3_TANCI</name>
<dbReference type="InterPro" id="IPR029480">
    <property type="entry name" value="Transpos_assoc"/>
</dbReference>
<keyword evidence="3" id="KW-0808">Transferase</keyword>
<evidence type="ECO:0000313" key="3">
    <source>
        <dbReference type="EMBL" id="GEU40696.1"/>
    </source>
</evidence>